<dbReference type="Proteomes" id="UP000049983">
    <property type="component" value="Unassembled WGS sequence"/>
</dbReference>
<organism evidence="2 3">
    <name type="scientific">Roseibium album</name>
    <dbReference type="NCBI Taxonomy" id="311410"/>
    <lineage>
        <taxon>Bacteria</taxon>
        <taxon>Pseudomonadati</taxon>
        <taxon>Pseudomonadota</taxon>
        <taxon>Alphaproteobacteria</taxon>
        <taxon>Hyphomicrobiales</taxon>
        <taxon>Stappiaceae</taxon>
        <taxon>Roseibium</taxon>
    </lineage>
</organism>
<name>A0A0M7AIC7_9HYPH</name>
<gene>
    <name evidence="2" type="ORF">LA5096_00175</name>
</gene>
<keyword evidence="1" id="KW-0472">Membrane</keyword>
<reference evidence="3" key="1">
    <citation type="submission" date="2015-07" db="EMBL/GenBank/DDBJ databases">
        <authorList>
            <person name="Rodrigo-Torres Lidia"/>
            <person name="Arahal R.David."/>
        </authorList>
    </citation>
    <scope>NUCLEOTIDE SEQUENCE [LARGE SCALE GENOMIC DNA]</scope>
    <source>
        <strain evidence="3">CECT 5096</strain>
    </source>
</reference>
<keyword evidence="3" id="KW-1185">Reference proteome</keyword>
<accession>A0A0M7AIC7</accession>
<evidence type="ECO:0000256" key="1">
    <source>
        <dbReference type="SAM" id="Phobius"/>
    </source>
</evidence>
<feature type="transmembrane region" description="Helical" evidence="1">
    <location>
        <begin position="12"/>
        <end position="34"/>
    </location>
</feature>
<protein>
    <submittedName>
        <fullName evidence="2">Uncharacterized protein</fullName>
    </submittedName>
</protein>
<evidence type="ECO:0000313" key="3">
    <source>
        <dbReference type="Proteomes" id="UP000049983"/>
    </source>
</evidence>
<proteinExistence type="predicted"/>
<dbReference type="AlphaFoldDB" id="A0A0M7AIC7"/>
<feature type="transmembrane region" description="Helical" evidence="1">
    <location>
        <begin position="68"/>
        <end position="92"/>
    </location>
</feature>
<keyword evidence="1" id="KW-1133">Transmembrane helix</keyword>
<keyword evidence="1" id="KW-0812">Transmembrane</keyword>
<dbReference type="STRING" id="311410.LA5095_02806"/>
<dbReference type="EMBL" id="CXWC01000001">
    <property type="protein sequence ID" value="CTQ63875.1"/>
    <property type="molecule type" value="Genomic_DNA"/>
</dbReference>
<evidence type="ECO:0000313" key="2">
    <source>
        <dbReference type="EMBL" id="CTQ63875.1"/>
    </source>
</evidence>
<sequence length="104" mass="11705">MRQRMAKILKSLGVLFTACGAMGFVPTILLFIFLNGSAIGGAVIDERYFVCGREGCSEVWPVFYHISWYVHTFTFSAFFAMLCCFLGHDLLLRRLTFPKGPPLS</sequence>